<name>A0A5B7CKN3_PORTR</name>
<reference evidence="1 2" key="1">
    <citation type="submission" date="2019-05" db="EMBL/GenBank/DDBJ databases">
        <title>Another draft genome of Portunus trituberculatus and its Hox gene families provides insights of decapod evolution.</title>
        <authorList>
            <person name="Jeong J.-H."/>
            <person name="Song I."/>
            <person name="Kim S."/>
            <person name="Choi T."/>
            <person name="Kim D."/>
            <person name="Ryu S."/>
            <person name="Kim W."/>
        </authorList>
    </citation>
    <scope>NUCLEOTIDE SEQUENCE [LARGE SCALE GENOMIC DNA]</scope>
    <source>
        <tissue evidence="1">Muscle</tissue>
    </source>
</reference>
<dbReference type="Proteomes" id="UP000324222">
    <property type="component" value="Unassembled WGS sequence"/>
</dbReference>
<evidence type="ECO:0000313" key="2">
    <source>
        <dbReference type="Proteomes" id="UP000324222"/>
    </source>
</evidence>
<evidence type="ECO:0000313" key="1">
    <source>
        <dbReference type="EMBL" id="MPC09688.1"/>
    </source>
</evidence>
<proteinExistence type="predicted"/>
<organism evidence="1 2">
    <name type="scientific">Portunus trituberculatus</name>
    <name type="common">Swimming crab</name>
    <name type="synonym">Neptunus trituberculatus</name>
    <dbReference type="NCBI Taxonomy" id="210409"/>
    <lineage>
        <taxon>Eukaryota</taxon>
        <taxon>Metazoa</taxon>
        <taxon>Ecdysozoa</taxon>
        <taxon>Arthropoda</taxon>
        <taxon>Crustacea</taxon>
        <taxon>Multicrustacea</taxon>
        <taxon>Malacostraca</taxon>
        <taxon>Eumalacostraca</taxon>
        <taxon>Eucarida</taxon>
        <taxon>Decapoda</taxon>
        <taxon>Pleocyemata</taxon>
        <taxon>Brachyura</taxon>
        <taxon>Eubrachyura</taxon>
        <taxon>Portunoidea</taxon>
        <taxon>Portunidae</taxon>
        <taxon>Portuninae</taxon>
        <taxon>Portunus</taxon>
    </lineage>
</organism>
<dbReference type="EMBL" id="VSRR010000080">
    <property type="protein sequence ID" value="MPC09688.1"/>
    <property type="molecule type" value="Genomic_DNA"/>
</dbReference>
<protein>
    <submittedName>
        <fullName evidence="1">Uncharacterized protein</fullName>
    </submittedName>
</protein>
<sequence>MTYCGVMLVVESNDPKVAESSTALILGSHYSSGLTILHHCCRCSHRHAALHTCATQITCTKIKKYTDNKNM</sequence>
<gene>
    <name evidence="1" type="ORF">E2C01_002305</name>
</gene>
<comment type="caution">
    <text evidence="1">The sequence shown here is derived from an EMBL/GenBank/DDBJ whole genome shotgun (WGS) entry which is preliminary data.</text>
</comment>
<accession>A0A5B7CKN3</accession>
<dbReference type="AlphaFoldDB" id="A0A5B7CKN3"/>
<keyword evidence="2" id="KW-1185">Reference proteome</keyword>